<dbReference type="GO" id="GO:0051301">
    <property type="term" value="P:cell division"/>
    <property type="evidence" value="ECO:0007669"/>
    <property type="project" value="UniProtKB-KW"/>
</dbReference>
<dbReference type="InterPro" id="IPR000977">
    <property type="entry name" value="DNA_ligase_ATP-dep"/>
</dbReference>
<evidence type="ECO:0000256" key="6">
    <source>
        <dbReference type="ARBA" id="ARBA00022723"/>
    </source>
</evidence>
<dbReference type="GO" id="GO:0046872">
    <property type="term" value="F:metal ion binding"/>
    <property type="evidence" value="ECO:0007669"/>
    <property type="project" value="UniProtKB-KW"/>
</dbReference>
<keyword evidence="4 14" id="KW-0132">Cell division</keyword>
<name>A0A401HQI3_9EURY</name>
<keyword evidence="11 14" id="KW-0233">DNA recombination</keyword>
<dbReference type="Pfam" id="PF01068">
    <property type="entry name" value="DNA_ligase_A_M"/>
    <property type="match status" value="1"/>
</dbReference>
<dbReference type="AlphaFoldDB" id="A0A401HQI3"/>
<dbReference type="PANTHER" id="PTHR45674:SF7">
    <property type="entry name" value="DNA LIGASE"/>
    <property type="match status" value="1"/>
</dbReference>
<feature type="active site" description="N6-AMP-lysine intermediate" evidence="14">
    <location>
        <position position="252"/>
    </location>
</feature>
<dbReference type="GO" id="GO:0003910">
    <property type="term" value="F:DNA ligase (ATP) activity"/>
    <property type="evidence" value="ECO:0007669"/>
    <property type="project" value="UniProtKB-UniRule"/>
</dbReference>
<comment type="caution">
    <text evidence="17">The sequence shown here is derived from an EMBL/GenBank/DDBJ whole genome shotgun (WGS) entry which is preliminary data.</text>
</comment>
<feature type="binding site" evidence="14">
    <location>
        <position position="250"/>
    </location>
    <ligand>
        <name>ATP</name>
        <dbReference type="ChEBI" id="CHEBI:30616"/>
    </ligand>
</feature>
<evidence type="ECO:0000256" key="2">
    <source>
        <dbReference type="ARBA" id="ARBA00013308"/>
    </source>
</evidence>
<dbReference type="InterPro" id="IPR036599">
    <property type="entry name" value="DNA_ligase_N_sf"/>
</dbReference>
<keyword evidence="10 14" id="KW-0460">Magnesium</keyword>
<comment type="cofactor">
    <cofactor evidence="14">
        <name>Mg(2+)</name>
        <dbReference type="ChEBI" id="CHEBI:18420"/>
    </cofactor>
</comment>
<dbReference type="InterPro" id="IPR012310">
    <property type="entry name" value="DNA_ligase_ATP-dep_cent"/>
</dbReference>
<dbReference type="Gene3D" id="3.30.470.30">
    <property type="entry name" value="DNA ligase/mRNA capping enzyme"/>
    <property type="match status" value="1"/>
</dbReference>
<keyword evidence="18" id="KW-1185">Reference proteome</keyword>
<evidence type="ECO:0000256" key="9">
    <source>
        <dbReference type="ARBA" id="ARBA00022840"/>
    </source>
</evidence>
<dbReference type="PANTHER" id="PTHR45674">
    <property type="entry name" value="DNA LIGASE 1/3 FAMILY MEMBER"/>
    <property type="match status" value="1"/>
</dbReference>
<dbReference type="CDD" id="cd07901">
    <property type="entry name" value="Adenylation_DNA_ligase_Arch_LigB"/>
    <property type="match status" value="1"/>
</dbReference>
<dbReference type="InterPro" id="IPR012340">
    <property type="entry name" value="NA-bd_OB-fold"/>
</dbReference>
<dbReference type="GO" id="GO:0006310">
    <property type="term" value="P:DNA recombination"/>
    <property type="evidence" value="ECO:0007669"/>
    <property type="project" value="UniProtKB-UniRule"/>
</dbReference>
<evidence type="ECO:0000256" key="15">
    <source>
        <dbReference type="RuleBase" id="RU004196"/>
    </source>
</evidence>
<evidence type="ECO:0000256" key="11">
    <source>
        <dbReference type="ARBA" id="ARBA00023172"/>
    </source>
</evidence>
<dbReference type="Proteomes" id="UP000290527">
    <property type="component" value="Unassembled WGS sequence"/>
</dbReference>
<keyword evidence="9 14" id="KW-0067">ATP-binding</keyword>
<comment type="catalytic activity">
    <reaction evidence="14">
        <text>ATP + (deoxyribonucleotide)n-3'-hydroxyl + 5'-phospho-(deoxyribonucleotide)m = (deoxyribonucleotide)n+m + AMP + diphosphate.</text>
        <dbReference type="EC" id="6.5.1.1"/>
    </reaction>
</comment>
<dbReference type="EMBL" id="BFAX01000003">
    <property type="protein sequence ID" value="GBF36534.1"/>
    <property type="molecule type" value="Genomic_DNA"/>
</dbReference>
<dbReference type="Gene3D" id="1.10.3260.10">
    <property type="entry name" value="DNA ligase, ATP-dependent, N-terminal domain"/>
    <property type="match status" value="1"/>
</dbReference>
<dbReference type="PROSITE" id="PS00333">
    <property type="entry name" value="DNA_LIGASE_A2"/>
    <property type="match status" value="1"/>
</dbReference>
<evidence type="ECO:0000256" key="1">
    <source>
        <dbReference type="ARBA" id="ARBA00007572"/>
    </source>
</evidence>
<evidence type="ECO:0000256" key="10">
    <source>
        <dbReference type="ARBA" id="ARBA00022842"/>
    </source>
</evidence>
<dbReference type="SUPFAM" id="SSF50249">
    <property type="entry name" value="Nucleic acid-binding proteins"/>
    <property type="match status" value="1"/>
</dbReference>
<keyword evidence="6 14" id="KW-0479">Metal-binding</keyword>
<keyword evidence="5 14" id="KW-0235">DNA replication</keyword>
<dbReference type="OrthoDB" id="31274at2157"/>
<keyword evidence="7 14" id="KW-0547">Nucleotide-binding</keyword>
<dbReference type="SUPFAM" id="SSF56091">
    <property type="entry name" value="DNA ligase/mRNA capping enzyme, catalytic domain"/>
    <property type="match status" value="1"/>
</dbReference>
<comment type="function">
    <text evidence="14">DNA ligase that seals nicks in double-stranded DNA during DNA replication, DNA recombination and DNA repair.</text>
</comment>
<dbReference type="SUPFAM" id="SSF117018">
    <property type="entry name" value="ATP-dependent DNA ligase DNA-binding domain"/>
    <property type="match status" value="1"/>
</dbReference>
<dbReference type="PROSITE" id="PS00697">
    <property type="entry name" value="DNA_LIGASE_A1"/>
    <property type="match status" value="1"/>
</dbReference>
<protein>
    <recommendedName>
        <fullName evidence="2 14">DNA ligase</fullName>
        <ecNumber evidence="14">6.5.1.1</ecNumber>
    </recommendedName>
    <alternativeName>
        <fullName evidence="14">Polydeoxyribonucleotide synthase [ATP]</fullName>
    </alternativeName>
</protein>
<evidence type="ECO:0000256" key="14">
    <source>
        <dbReference type="HAMAP-Rule" id="MF_00407"/>
    </source>
</evidence>
<evidence type="ECO:0000259" key="16">
    <source>
        <dbReference type="PROSITE" id="PS50160"/>
    </source>
</evidence>
<dbReference type="GO" id="GO:0003677">
    <property type="term" value="F:DNA binding"/>
    <property type="evidence" value="ECO:0007669"/>
    <property type="project" value="InterPro"/>
</dbReference>
<feature type="binding site" evidence="14">
    <location>
        <position position="439"/>
    </location>
    <ligand>
        <name>ATP</name>
        <dbReference type="ChEBI" id="CHEBI:30616"/>
    </ligand>
</feature>
<dbReference type="FunFam" id="1.10.3260.10:FF:000007">
    <property type="entry name" value="DNA ligase"/>
    <property type="match status" value="1"/>
</dbReference>
<dbReference type="InterPro" id="IPR050191">
    <property type="entry name" value="ATP-dep_DNA_ligase"/>
</dbReference>
<gene>
    <name evidence="14" type="primary">lig</name>
    <name evidence="17" type="ORF">MHHB_P0764</name>
</gene>
<evidence type="ECO:0000313" key="18">
    <source>
        <dbReference type="Proteomes" id="UP000290527"/>
    </source>
</evidence>
<evidence type="ECO:0000313" key="17">
    <source>
        <dbReference type="EMBL" id="GBF36534.1"/>
    </source>
</evidence>
<dbReference type="GO" id="GO:0006281">
    <property type="term" value="P:DNA repair"/>
    <property type="evidence" value="ECO:0007669"/>
    <property type="project" value="UniProtKB-UniRule"/>
</dbReference>
<evidence type="ECO:0000256" key="5">
    <source>
        <dbReference type="ARBA" id="ARBA00022705"/>
    </source>
</evidence>
<evidence type="ECO:0000256" key="4">
    <source>
        <dbReference type="ARBA" id="ARBA00022618"/>
    </source>
</evidence>
<dbReference type="GO" id="GO:0005524">
    <property type="term" value="F:ATP binding"/>
    <property type="evidence" value="ECO:0007669"/>
    <property type="project" value="UniProtKB-UniRule"/>
</dbReference>
<keyword evidence="8 14" id="KW-0227">DNA damage</keyword>
<evidence type="ECO:0000256" key="12">
    <source>
        <dbReference type="ARBA" id="ARBA00023204"/>
    </source>
</evidence>
<dbReference type="Pfam" id="PF04675">
    <property type="entry name" value="DNA_ligase_A_N"/>
    <property type="match status" value="1"/>
</dbReference>
<dbReference type="Pfam" id="PF04679">
    <property type="entry name" value="DNA_ligase_A_C"/>
    <property type="match status" value="1"/>
</dbReference>
<comment type="similarity">
    <text evidence="1 14 15">Belongs to the ATP-dependent DNA ligase family.</text>
</comment>
<dbReference type="GO" id="GO:0071897">
    <property type="term" value="P:DNA biosynthetic process"/>
    <property type="evidence" value="ECO:0007669"/>
    <property type="project" value="InterPro"/>
</dbReference>
<feature type="binding site" evidence="14">
    <location>
        <position position="301"/>
    </location>
    <ligand>
        <name>ATP</name>
        <dbReference type="ChEBI" id="CHEBI:30616"/>
    </ligand>
</feature>
<dbReference type="InterPro" id="IPR016059">
    <property type="entry name" value="DNA_ligase_ATP-dep_CS"/>
</dbReference>
<dbReference type="FunFam" id="3.30.470.30:FF:000012">
    <property type="entry name" value="Probable DNA ligase"/>
    <property type="match status" value="1"/>
</dbReference>
<dbReference type="HAMAP" id="MF_00407">
    <property type="entry name" value="DNA_ligase"/>
    <property type="match status" value="1"/>
</dbReference>
<feature type="binding site" evidence="14">
    <location>
        <position position="342"/>
    </location>
    <ligand>
        <name>ATP</name>
        <dbReference type="ChEBI" id="CHEBI:30616"/>
    </ligand>
</feature>
<accession>A0A401HQI3</accession>
<feature type="binding site" evidence="14">
    <location>
        <position position="272"/>
    </location>
    <ligand>
        <name>ATP</name>
        <dbReference type="ChEBI" id="CHEBI:30616"/>
    </ligand>
</feature>
<evidence type="ECO:0000256" key="13">
    <source>
        <dbReference type="ARBA" id="ARBA00023306"/>
    </source>
</evidence>
<dbReference type="EC" id="6.5.1.1" evidence="14"/>
<keyword evidence="3 14" id="KW-0436">Ligase</keyword>
<proteinExistence type="inferred from homology"/>
<evidence type="ECO:0000256" key="7">
    <source>
        <dbReference type="ARBA" id="ARBA00022741"/>
    </source>
</evidence>
<sequence>MLFLDVCKIFKKIEDTTKRINKMYHFMKLIRMAEKENSPSSLRKICYLSIGRVYPEYENKELGIGPNMLIEAVKGIGIKEKDLLESIKKTGDIALSIEKLSPQIKQVSLFQRQLTLHDVYDTLKKVGEIEGESSQKKKIRYISNLLLTATPLERRYIARIILEDMRIGMNVPTILSAFSKYFSIPKEKLEKIYAVVNDIGLVGEKLLMGVDIDRDEDLKLKLFRPIRPMLAQIAPSIKEAIEEIGTPQFETKYDGARVQIHRSGDEVKIYTRKLEDITNSLPEIVEEIKKIDRDNFIMEGECVAIDLNTGHPRPFQDILRRLRRKYNIEKMKEEVNLRVYLFDILYYNEPLLDVPLKERRKVLEEILSEDNDWEKKREKIEREIRSDKKIDISYKLVTRDVEKAEEFYKWSLGIGHEGVMIKNLKAPYTPGSRVRTMYKFKPTLESLDVVITKAKIGMGKRKDWYGSFEIAVKDEDGNLHPIGHVGSGLSEDELDRLSKMIESIKVKEVGDEVIVEPKIVLEVTYEEIQESDKYSCGYALRFPRVVEIREDRSPEDINTLEDVKRIFQIQKGRSSNKF</sequence>
<keyword evidence="13 14" id="KW-0131">Cell cycle</keyword>
<organism evidence="17 18">
    <name type="scientific">Methanofervidicoccus abyssi</name>
    <dbReference type="NCBI Taxonomy" id="2082189"/>
    <lineage>
        <taxon>Archaea</taxon>
        <taxon>Methanobacteriati</taxon>
        <taxon>Methanobacteriota</taxon>
        <taxon>Methanomada group</taxon>
        <taxon>Methanococci</taxon>
        <taxon>Methanococcales</taxon>
        <taxon>Methanofervidicoccus</taxon>
    </lineage>
</organism>
<feature type="binding site" evidence="14">
    <location>
        <position position="433"/>
    </location>
    <ligand>
        <name>ATP</name>
        <dbReference type="ChEBI" id="CHEBI:30616"/>
    </ligand>
</feature>
<dbReference type="InterPro" id="IPR012309">
    <property type="entry name" value="DNA_ligase_ATP-dep_C"/>
</dbReference>
<keyword evidence="12 14" id="KW-0234">DNA repair</keyword>
<evidence type="ECO:0000256" key="8">
    <source>
        <dbReference type="ARBA" id="ARBA00022763"/>
    </source>
</evidence>
<feature type="domain" description="ATP-dependent DNA ligase family profile" evidence="16">
    <location>
        <begin position="330"/>
        <end position="474"/>
    </location>
</feature>
<evidence type="ECO:0000256" key="3">
    <source>
        <dbReference type="ARBA" id="ARBA00022598"/>
    </source>
</evidence>
<dbReference type="RefSeq" id="WP_131007301.1">
    <property type="nucleotide sequence ID" value="NZ_BFAX01000003.1"/>
</dbReference>
<dbReference type="GO" id="GO:0006273">
    <property type="term" value="P:lagging strand elongation"/>
    <property type="evidence" value="ECO:0007669"/>
    <property type="project" value="TreeGrafter"/>
</dbReference>
<reference evidence="17 18" key="1">
    <citation type="journal article" date="2019" name="Int. J. Syst. Evol. Microbiol.">
        <title>Methanofervidicoccus abyssi gen. nov., sp. nov., a hydrogenotrophic methanogen, isolated from a hydrothermal vent chimney in the Mid-Cayman Spreading Center, the Caribbean Sea.</title>
        <authorList>
            <person name="Sakai S."/>
            <person name="Takaki Y."/>
            <person name="Miyazaki M."/>
            <person name="Ogawara M."/>
            <person name="Yanagawa K."/>
            <person name="Miyazaki J."/>
            <person name="Takai K."/>
        </authorList>
    </citation>
    <scope>NUCLEOTIDE SEQUENCE [LARGE SCALE GENOMIC DNA]</scope>
    <source>
        <strain evidence="17 18">HHB</strain>
    </source>
</reference>
<feature type="binding site" evidence="14">
    <location>
        <position position="257"/>
    </location>
    <ligand>
        <name>ATP</name>
        <dbReference type="ChEBI" id="CHEBI:30616"/>
    </ligand>
</feature>
<dbReference type="Gene3D" id="2.40.50.140">
    <property type="entry name" value="Nucleic acid-binding proteins"/>
    <property type="match status" value="1"/>
</dbReference>
<dbReference type="InterPro" id="IPR022865">
    <property type="entry name" value="DNA_ligae_ATP-dep_bac/arc"/>
</dbReference>
<dbReference type="PROSITE" id="PS50160">
    <property type="entry name" value="DNA_LIGASE_A3"/>
    <property type="match status" value="1"/>
</dbReference>
<dbReference type="NCBIfam" id="TIGR00574">
    <property type="entry name" value="dnl1"/>
    <property type="match status" value="1"/>
</dbReference>
<dbReference type="InterPro" id="IPR012308">
    <property type="entry name" value="DNA_ligase_ATP-dep_N"/>
</dbReference>